<dbReference type="PANTHER" id="PTHR30451:SF5">
    <property type="entry name" value="SLR0019 PROTEIN"/>
    <property type="match status" value="1"/>
</dbReference>
<gene>
    <name evidence="1" type="ORF">JJ685_27540</name>
</gene>
<proteinExistence type="predicted"/>
<reference evidence="1 2" key="1">
    <citation type="journal article" date="2017" name="Int. J. Syst. Evol. Microbiol.">
        <title>Ramlibacter monticola sp. nov., isolated from forest soil.</title>
        <authorList>
            <person name="Chaudhary D.K."/>
            <person name="Kim J."/>
        </authorList>
    </citation>
    <scope>NUCLEOTIDE SEQUENCE [LARGE SCALE GENOMIC DNA]</scope>
    <source>
        <strain evidence="1 2">KACC 19175</strain>
    </source>
</reference>
<accession>A0A937CVM8</accession>
<dbReference type="InterPro" id="IPR000015">
    <property type="entry name" value="Fimb_usher"/>
</dbReference>
<dbReference type="Pfam" id="PF00577">
    <property type="entry name" value="Usher"/>
    <property type="match status" value="2"/>
</dbReference>
<dbReference type="InterPro" id="IPR042186">
    <property type="entry name" value="FimD_plug_dom"/>
</dbReference>
<dbReference type="EMBL" id="JAEQNE010000010">
    <property type="protein sequence ID" value="MBL0394920.1"/>
    <property type="molecule type" value="Genomic_DNA"/>
</dbReference>
<comment type="caution">
    <text evidence="1">The sequence shown here is derived from an EMBL/GenBank/DDBJ whole genome shotgun (WGS) entry which is preliminary data.</text>
</comment>
<protein>
    <submittedName>
        <fullName evidence="1">Fimbrial biogenesis outer membrane usher protein</fullName>
    </submittedName>
</protein>
<dbReference type="AlphaFoldDB" id="A0A937CVM8"/>
<organism evidence="1 2">
    <name type="scientific">Ramlibacter monticola</name>
    <dbReference type="NCBI Taxonomy" id="1926872"/>
    <lineage>
        <taxon>Bacteria</taxon>
        <taxon>Pseudomonadati</taxon>
        <taxon>Pseudomonadota</taxon>
        <taxon>Betaproteobacteria</taxon>
        <taxon>Burkholderiales</taxon>
        <taxon>Comamonadaceae</taxon>
        <taxon>Ramlibacter</taxon>
    </lineage>
</organism>
<evidence type="ECO:0000313" key="1">
    <source>
        <dbReference type="EMBL" id="MBL0394920.1"/>
    </source>
</evidence>
<dbReference type="RefSeq" id="WP_201677586.1">
    <property type="nucleotide sequence ID" value="NZ_JAEQNE010000010.1"/>
</dbReference>
<name>A0A937CVM8_9BURK</name>
<dbReference type="PANTHER" id="PTHR30451">
    <property type="entry name" value="OUTER MEMBRANE USHER PROTEIN"/>
    <property type="match status" value="1"/>
</dbReference>
<evidence type="ECO:0000313" key="2">
    <source>
        <dbReference type="Proteomes" id="UP000599109"/>
    </source>
</evidence>
<dbReference type="GO" id="GO:0009297">
    <property type="term" value="P:pilus assembly"/>
    <property type="evidence" value="ECO:0007669"/>
    <property type="project" value="InterPro"/>
</dbReference>
<dbReference type="Gene3D" id="2.60.40.3110">
    <property type="match status" value="1"/>
</dbReference>
<sequence>MALLGAPPATHAQAPAATQAQADELILTVRVNGVARGELMLLRQPQGEFWVRAEDLPQLKLEPVPDARRTVGAVPYYSLQGLGAESVEFDEAQLALAVRFPSRRLEGTVIDLGTRPPPVEVTQPRTSLILSYRLAASNAGQGQPTQVTFDTDANLRLGGLLLRQASRIAAGTDFNGYTRGTTQAIWDNLKAGQRYTAGDVLSSAGQYGTAITGAGLMLTKLYDMTPDVIRQPTATLRASTPVPAEVQVSVDGSTIYRGSVGPGPVTLDNLLLYGGMRNVQVTVTDASGRREVFSEPYLFTDFVLAQGLHEYNYFVGRRSELGADNAWHYREMAWQGFHRYGVTDSVTVGAGGEGNGDFSTLGGGLTLRSDMLGIVSLDLLANRDHETHSTAGGWSARYSYLTPRWSFQAGRREFGTGFRTFLTSDTSPFVQRETRVGVSTQLWQATLSADWVRTEDALGARDTGITRLSYNLNNRTMLTGQLQNTRDSEGRHDWAAFVFLRFDLDARRWIGATARSTSSVRAIDLEAGQMLPQGEGVGYRVGLSEERNAGSNGGSAFATAKWNLRPLSLEFLGTRGGGSQFAEVAASGAVVAVDGAWGLTRQVNDSFALARLGVPQGGVEVLLNNQVQGRTDDRGMLFIPDLGAFGRQDVSINDKQVGMQYELAQRRKTVTPAFRSGTVVDFGGRKLSAVAGIASLVSAGRRTPIVGRAFTLAGPDATLKVETGNGGDFYLENAPPGTYRGRLEADGRAWSCRLAIPEFTEAVLELQEGIVCE</sequence>
<dbReference type="GO" id="GO:0015473">
    <property type="term" value="F:fimbrial usher porin activity"/>
    <property type="evidence" value="ECO:0007669"/>
    <property type="project" value="InterPro"/>
</dbReference>
<dbReference type="GO" id="GO:0009279">
    <property type="term" value="C:cell outer membrane"/>
    <property type="evidence" value="ECO:0007669"/>
    <property type="project" value="TreeGrafter"/>
</dbReference>
<dbReference type="Gene3D" id="2.60.40.2610">
    <property type="entry name" value="Outer membrane usher protein FimD, plug domain"/>
    <property type="match status" value="1"/>
</dbReference>
<keyword evidence="2" id="KW-1185">Reference proteome</keyword>
<dbReference type="Proteomes" id="UP000599109">
    <property type="component" value="Unassembled WGS sequence"/>
</dbReference>